<gene>
    <name evidence="3" type="ORF">CEY11_01995</name>
</gene>
<dbReference type="EMBL" id="NJIH01000002">
    <property type="protein sequence ID" value="OWT65539.1"/>
    <property type="molecule type" value="Genomic_DNA"/>
</dbReference>
<evidence type="ECO:0000256" key="2">
    <source>
        <dbReference type="SAM" id="SignalP"/>
    </source>
</evidence>
<evidence type="ECO:0000313" key="3">
    <source>
        <dbReference type="EMBL" id="OWT65539.1"/>
    </source>
</evidence>
<comment type="caution">
    <text evidence="3">The sequence shown here is derived from an EMBL/GenBank/DDBJ whole genome shotgun (WGS) entry which is preliminary data.</text>
</comment>
<dbReference type="AlphaFoldDB" id="A0A225N3D0"/>
<dbReference type="PROSITE" id="PS51257">
    <property type="entry name" value="PROKAR_LIPOPROTEIN"/>
    <property type="match status" value="1"/>
</dbReference>
<dbReference type="RefSeq" id="WP_088601689.1">
    <property type="nucleotide sequence ID" value="NZ_NJIH01000002.1"/>
</dbReference>
<keyword evidence="2" id="KW-0732">Signal</keyword>
<keyword evidence="4" id="KW-1185">Reference proteome</keyword>
<evidence type="ECO:0000313" key="4">
    <source>
        <dbReference type="Proteomes" id="UP000214603"/>
    </source>
</evidence>
<name>A0A225N3D0_9BURK</name>
<feature type="region of interest" description="Disordered" evidence="1">
    <location>
        <begin position="21"/>
        <end position="45"/>
    </location>
</feature>
<evidence type="ECO:0000256" key="1">
    <source>
        <dbReference type="SAM" id="MobiDB-lite"/>
    </source>
</evidence>
<protein>
    <submittedName>
        <fullName evidence="3">Conjugal transfer protein</fullName>
    </submittedName>
</protein>
<sequence>MKSLIATLALAALLAGCAFHAPQPPQPADTPRIPVNATPPLPEGA</sequence>
<proteinExistence type="predicted"/>
<organism evidence="3 4">
    <name type="scientific">Candidimonas nitroreducens</name>
    <dbReference type="NCBI Taxonomy" id="683354"/>
    <lineage>
        <taxon>Bacteria</taxon>
        <taxon>Pseudomonadati</taxon>
        <taxon>Pseudomonadota</taxon>
        <taxon>Betaproteobacteria</taxon>
        <taxon>Burkholderiales</taxon>
        <taxon>Alcaligenaceae</taxon>
        <taxon>Candidimonas</taxon>
    </lineage>
</organism>
<feature type="signal peptide" evidence="2">
    <location>
        <begin position="1"/>
        <end position="20"/>
    </location>
</feature>
<feature type="chain" id="PRO_5013121522" evidence="2">
    <location>
        <begin position="21"/>
        <end position="45"/>
    </location>
</feature>
<reference evidence="4" key="1">
    <citation type="submission" date="2017-06" db="EMBL/GenBank/DDBJ databases">
        <title>Herbaspirillum phytohormonus sp. nov., isolated from the root nodule of Robinia pseudoacacia in lead-zinc mine.</title>
        <authorList>
            <person name="Fan M."/>
            <person name="Lin Y."/>
        </authorList>
    </citation>
    <scope>NUCLEOTIDE SEQUENCE [LARGE SCALE GENOMIC DNA]</scope>
    <source>
        <strain evidence="4">SC-089</strain>
    </source>
</reference>
<accession>A0A225N3D0</accession>
<dbReference type="Proteomes" id="UP000214603">
    <property type="component" value="Unassembled WGS sequence"/>
</dbReference>